<dbReference type="Gene3D" id="1.10.10.60">
    <property type="entry name" value="Homeodomain-like"/>
    <property type="match status" value="1"/>
</dbReference>
<sequence>MPVSLAPSAPMPIYSTRQQQQQQQQQQLSLNPAYYPTVPSSASAQASMQVQTYDPYPAAAAAAVVTQPPMPHRASSGAWTPQDDQTLLQARQQGLNWAQIQSSYFASKTPNACRKRHERLMERKGADDWDQRKLERMAKEYMSLRKEIWQPLATRTGEKWNIVESMCMNNGLKNLQSAARSASRRERLETSGHPMHGYDDDSGISGIGLTPVDDQLDASYSSPASSGSHHSSGASSGAHSVGGYGSAYPMAMNGGHHHQTAYGAAAQGYTTTGSTGALSSSFSSSHSSNAAYHPHSHAHHHQQHQHPHHHHHQHPDDTAAAYMTTNGQRLSSVDMGIESIINRPAHNGGPSI</sequence>
<feature type="compositionally biased region" description="Low complexity" evidence="1">
    <location>
        <begin position="18"/>
        <end position="27"/>
    </location>
</feature>
<gene>
    <name evidence="3" type="ORF">SLS62_005032</name>
</gene>
<organism evidence="3 4">
    <name type="scientific">Diatrype stigma</name>
    <dbReference type="NCBI Taxonomy" id="117547"/>
    <lineage>
        <taxon>Eukaryota</taxon>
        <taxon>Fungi</taxon>
        <taxon>Dikarya</taxon>
        <taxon>Ascomycota</taxon>
        <taxon>Pezizomycotina</taxon>
        <taxon>Sordariomycetes</taxon>
        <taxon>Xylariomycetidae</taxon>
        <taxon>Xylariales</taxon>
        <taxon>Diatrypaceae</taxon>
        <taxon>Diatrype</taxon>
    </lineage>
</organism>
<dbReference type="AlphaFoldDB" id="A0AAN9UTT1"/>
<dbReference type="InterPro" id="IPR001005">
    <property type="entry name" value="SANT/Myb"/>
</dbReference>
<dbReference type="EMBL" id="JAKJXP020000032">
    <property type="protein sequence ID" value="KAK7753082.1"/>
    <property type="molecule type" value="Genomic_DNA"/>
</dbReference>
<dbReference type="CDD" id="cd00167">
    <property type="entry name" value="SANT"/>
    <property type="match status" value="1"/>
</dbReference>
<dbReference type="SUPFAM" id="SSF46689">
    <property type="entry name" value="Homeodomain-like"/>
    <property type="match status" value="1"/>
</dbReference>
<feature type="compositionally biased region" description="Basic residues" evidence="1">
    <location>
        <begin position="294"/>
        <end position="313"/>
    </location>
</feature>
<keyword evidence="4" id="KW-1185">Reference proteome</keyword>
<proteinExistence type="predicted"/>
<protein>
    <recommendedName>
        <fullName evidence="2">Myb-like domain-containing protein</fullName>
    </recommendedName>
</protein>
<feature type="region of interest" description="Disordered" evidence="1">
    <location>
        <begin position="1"/>
        <end position="46"/>
    </location>
</feature>
<evidence type="ECO:0000256" key="1">
    <source>
        <dbReference type="SAM" id="MobiDB-lite"/>
    </source>
</evidence>
<feature type="compositionally biased region" description="Low complexity" evidence="1">
    <location>
        <begin position="218"/>
        <end position="239"/>
    </location>
</feature>
<feature type="compositionally biased region" description="Low complexity" evidence="1">
    <location>
        <begin position="272"/>
        <end position="293"/>
    </location>
</feature>
<reference evidence="3 4" key="1">
    <citation type="submission" date="2024-02" db="EMBL/GenBank/DDBJ databases">
        <title>De novo assembly and annotation of 12 fungi associated with fruit tree decline syndrome in Ontario, Canada.</title>
        <authorList>
            <person name="Sulman M."/>
            <person name="Ellouze W."/>
            <person name="Ilyukhin E."/>
        </authorList>
    </citation>
    <scope>NUCLEOTIDE SEQUENCE [LARGE SCALE GENOMIC DNA]</scope>
    <source>
        <strain evidence="3 4">M11/M66-122</strain>
    </source>
</reference>
<feature type="domain" description="Myb-like" evidence="2">
    <location>
        <begin position="71"/>
        <end position="121"/>
    </location>
</feature>
<dbReference type="PROSITE" id="PS50090">
    <property type="entry name" value="MYB_LIKE"/>
    <property type="match status" value="1"/>
</dbReference>
<dbReference type="Proteomes" id="UP001320420">
    <property type="component" value="Unassembled WGS sequence"/>
</dbReference>
<feature type="region of interest" description="Disordered" evidence="1">
    <location>
        <begin position="272"/>
        <end position="316"/>
    </location>
</feature>
<dbReference type="SMART" id="SM00717">
    <property type="entry name" value="SANT"/>
    <property type="match status" value="1"/>
</dbReference>
<evidence type="ECO:0000259" key="2">
    <source>
        <dbReference type="PROSITE" id="PS50090"/>
    </source>
</evidence>
<name>A0AAN9UTT1_9PEZI</name>
<comment type="caution">
    <text evidence="3">The sequence shown here is derived from an EMBL/GenBank/DDBJ whole genome shotgun (WGS) entry which is preliminary data.</text>
</comment>
<feature type="region of interest" description="Disordered" evidence="1">
    <location>
        <begin position="176"/>
        <end position="239"/>
    </location>
</feature>
<evidence type="ECO:0000313" key="3">
    <source>
        <dbReference type="EMBL" id="KAK7753082.1"/>
    </source>
</evidence>
<evidence type="ECO:0000313" key="4">
    <source>
        <dbReference type="Proteomes" id="UP001320420"/>
    </source>
</evidence>
<dbReference type="InterPro" id="IPR009057">
    <property type="entry name" value="Homeodomain-like_sf"/>
</dbReference>
<dbReference type="Pfam" id="PF13921">
    <property type="entry name" value="Myb_DNA-bind_6"/>
    <property type="match status" value="1"/>
</dbReference>
<accession>A0AAN9UTT1</accession>